<dbReference type="EMBL" id="JANFYS010000012">
    <property type="protein sequence ID" value="MCQ4770249.1"/>
    <property type="molecule type" value="Genomic_DNA"/>
</dbReference>
<dbReference type="Gene3D" id="3.40.50.1980">
    <property type="entry name" value="Nitrogenase molybdenum iron protein domain"/>
    <property type="match status" value="2"/>
</dbReference>
<dbReference type="PROSITE" id="PS51257">
    <property type="entry name" value="PROKAR_LIPOPROTEIN"/>
    <property type="match status" value="1"/>
</dbReference>
<feature type="chain" id="PRO_5043599378" evidence="5">
    <location>
        <begin position="25"/>
        <end position="308"/>
    </location>
</feature>
<evidence type="ECO:0000256" key="2">
    <source>
        <dbReference type="ARBA" id="ARBA00022448"/>
    </source>
</evidence>
<dbReference type="GO" id="GO:0046872">
    <property type="term" value="F:metal ion binding"/>
    <property type="evidence" value="ECO:0007669"/>
    <property type="project" value="InterPro"/>
</dbReference>
<dbReference type="InterPro" id="IPR006128">
    <property type="entry name" value="Lipoprotein_PsaA-like"/>
</dbReference>
<dbReference type="PRINTS" id="PR00690">
    <property type="entry name" value="ADHESNFAMILY"/>
</dbReference>
<reference evidence="6" key="1">
    <citation type="submission" date="2022-06" db="EMBL/GenBank/DDBJ databases">
        <title>Isolation of gut microbiota from human fecal samples.</title>
        <authorList>
            <person name="Pamer E.G."/>
            <person name="Barat B."/>
            <person name="Waligurski E."/>
            <person name="Medina S."/>
            <person name="Paddock L."/>
            <person name="Mostad J."/>
        </authorList>
    </citation>
    <scope>NUCLEOTIDE SEQUENCE</scope>
    <source>
        <strain evidence="6">DFI.9.91</strain>
    </source>
</reference>
<protein>
    <submittedName>
        <fullName evidence="6">Metal ABC transporter substrate-binding protein</fullName>
    </submittedName>
</protein>
<sequence>MKKSLSSILLAALLLLTACGGGQPASPAPTEGGTLRVLCTTYPVYLFTTAVTKGVDGVQVDLLVQGQISCLHDYTLTVNDMKAIEAADVIVMNGIGLEDFMSDALSQSAASVIDCAQGLELLPYEGHEEHDHGAGEEEGEHYDPHIWMAPGNAERMLQTIAEALAVVDPSHLDPYRSNSGTAVKEIQSGIQPDGDALAALPGLITFHDGFQYFAQAFGLELLKAIEEDEGSEASAAEIREIVSLVEEHHIPAIFTEKNGSDATARAIARETGCAVDTLDMIMSGDGDGIQPYIDAMNANLGTILEALQ</sequence>
<comment type="similarity">
    <text evidence="1 4">Belongs to the bacterial solute-binding protein 9 family.</text>
</comment>
<dbReference type="Pfam" id="PF01297">
    <property type="entry name" value="ZnuA"/>
    <property type="match status" value="1"/>
</dbReference>
<gene>
    <name evidence="6" type="ORF">NE579_07190</name>
</gene>
<evidence type="ECO:0000313" key="7">
    <source>
        <dbReference type="Proteomes" id="UP001204562"/>
    </source>
</evidence>
<comment type="caution">
    <text evidence="6">The sequence shown here is derived from an EMBL/GenBank/DDBJ whole genome shotgun (WGS) entry which is preliminary data.</text>
</comment>
<dbReference type="GO" id="GO:0007155">
    <property type="term" value="P:cell adhesion"/>
    <property type="evidence" value="ECO:0007669"/>
    <property type="project" value="InterPro"/>
</dbReference>
<accession>A0AAW5JQS7</accession>
<dbReference type="GO" id="GO:0030001">
    <property type="term" value="P:metal ion transport"/>
    <property type="evidence" value="ECO:0007669"/>
    <property type="project" value="InterPro"/>
</dbReference>
<organism evidence="6 7">
    <name type="scientific">Intestinimonas massiliensis</name>
    <name type="common">ex Afouda et al. 2020</name>
    <dbReference type="NCBI Taxonomy" id="1673721"/>
    <lineage>
        <taxon>Bacteria</taxon>
        <taxon>Bacillati</taxon>
        <taxon>Bacillota</taxon>
        <taxon>Clostridia</taxon>
        <taxon>Eubacteriales</taxon>
        <taxon>Intestinimonas</taxon>
    </lineage>
</organism>
<dbReference type="PRINTS" id="PR00691">
    <property type="entry name" value="ADHESINB"/>
</dbReference>
<keyword evidence="3 5" id="KW-0732">Signal</keyword>
<dbReference type="PANTHER" id="PTHR42953">
    <property type="entry name" value="HIGH-AFFINITY ZINC UPTAKE SYSTEM PROTEIN ZNUA-RELATED"/>
    <property type="match status" value="1"/>
</dbReference>
<evidence type="ECO:0000256" key="1">
    <source>
        <dbReference type="ARBA" id="ARBA00011028"/>
    </source>
</evidence>
<keyword evidence="2 4" id="KW-0813">Transport</keyword>
<proteinExistence type="inferred from homology"/>
<dbReference type="InterPro" id="IPR006127">
    <property type="entry name" value="ZnuA-like"/>
</dbReference>
<dbReference type="InterPro" id="IPR006129">
    <property type="entry name" value="AdhesinB"/>
</dbReference>
<dbReference type="InterPro" id="IPR050492">
    <property type="entry name" value="Bact_metal-bind_prot9"/>
</dbReference>
<evidence type="ECO:0000256" key="3">
    <source>
        <dbReference type="ARBA" id="ARBA00022729"/>
    </source>
</evidence>
<dbReference type="RefSeq" id="WP_256303746.1">
    <property type="nucleotide sequence ID" value="NZ_JANFYS010000012.1"/>
</dbReference>
<feature type="signal peptide" evidence="5">
    <location>
        <begin position="1"/>
        <end position="24"/>
    </location>
</feature>
<name>A0AAW5JQS7_9FIRM</name>
<evidence type="ECO:0000313" key="6">
    <source>
        <dbReference type="EMBL" id="MCQ4770249.1"/>
    </source>
</evidence>
<dbReference type="Proteomes" id="UP001204562">
    <property type="component" value="Unassembled WGS sequence"/>
</dbReference>
<dbReference type="AlphaFoldDB" id="A0AAW5JQS7"/>
<evidence type="ECO:0000256" key="5">
    <source>
        <dbReference type="SAM" id="SignalP"/>
    </source>
</evidence>
<dbReference type="SUPFAM" id="SSF53807">
    <property type="entry name" value="Helical backbone' metal receptor"/>
    <property type="match status" value="1"/>
</dbReference>
<dbReference type="PANTHER" id="PTHR42953:SF3">
    <property type="entry name" value="HIGH-AFFINITY ZINC UPTAKE SYSTEM PROTEIN ZNUA"/>
    <property type="match status" value="1"/>
</dbReference>
<evidence type="ECO:0000256" key="4">
    <source>
        <dbReference type="RuleBase" id="RU003512"/>
    </source>
</evidence>